<name>A0A3M8CRI0_9BACL</name>
<keyword evidence="1" id="KW-0238">DNA-binding</keyword>
<dbReference type="EMBL" id="RHHT01000026">
    <property type="protein sequence ID" value="RNB78238.1"/>
    <property type="molecule type" value="Genomic_DNA"/>
</dbReference>
<gene>
    <name evidence="3" type="ORF">EDM58_12090</name>
</gene>
<comment type="caution">
    <text evidence="3">The sequence shown here is derived from an EMBL/GenBank/DDBJ whole genome shotgun (WGS) entry which is preliminary data.</text>
</comment>
<sequence>MPDQQHLLSFEELYLQLQRKIANEWHKRLDPLISGSQSFILKFLENKGPQKVSALAEFLDITPGAVTSLADKLMACGYVDRKRDTTDRRVVYLEITDQGREMLARYKAELKRTVEEFFVGLSEEDLDHLIRIYQQVLRNIEQRREENI</sequence>
<proteinExistence type="predicted"/>
<dbReference type="InterPro" id="IPR036388">
    <property type="entry name" value="WH-like_DNA-bd_sf"/>
</dbReference>
<dbReference type="SMART" id="SM00347">
    <property type="entry name" value="HTH_MARR"/>
    <property type="match status" value="1"/>
</dbReference>
<organism evidence="3 4">
    <name type="scientific">Brevibacillus panacihumi</name>
    <dbReference type="NCBI Taxonomy" id="497735"/>
    <lineage>
        <taxon>Bacteria</taxon>
        <taxon>Bacillati</taxon>
        <taxon>Bacillota</taxon>
        <taxon>Bacilli</taxon>
        <taxon>Bacillales</taxon>
        <taxon>Paenibacillaceae</taxon>
        <taxon>Brevibacillus</taxon>
    </lineage>
</organism>
<dbReference type="RefSeq" id="WP_122913572.1">
    <property type="nucleotide sequence ID" value="NZ_JBNNOX010000005.1"/>
</dbReference>
<dbReference type="InterPro" id="IPR039422">
    <property type="entry name" value="MarR/SlyA-like"/>
</dbReference>
<dbReference type="GO" id="GO:0003677">
    <property type="term" value="F:DNA binding"/>
    <property type="evidence" value="ECO:0007669"/>
    <property type="project" value="UniProtKB-KW"/>
</dbReference>
<dbReference type="Gene3D" id="1.10.10.10">
    <property type="entry name" value="Winged helix-like DNA-binding domain superfamily/Winged helix DNA-binding domain"/>
    <property type="match status" value="1"/>
</dbReference>
<dbReference type="InterPro" id="IPR011991">
    <property type="entry name" value="ArsR-like_HTH"/>
</dbReference>
<dbReference type="PRINTS" id="PR00598">
    <property type="entry name" value="HTHMARR"/>
</dbReference>
<evidence type="ECO:0000313" key="4">
    <source>
        <dbReference type="Proteomes" id="UP000281915"/>
    </source>
</evidence>
<evidence type="ECO:0000313" key="3">
    <source>
        <dbReference type="EMBL" id="RNB78238.1"/>
    </source>
</evidence>
<dbReference type="Proteomes" id="UP000281915">
    <property type="component" value="Unassembled WGS sequence"/>
</dbReference>
<dbReference type="InterPro" id="IPR036390">
    <property type="entry name" value="WH_DNA-bd_sf"/>
</dbReference>
<evidence type="ECO:0000256" key="1">
    <source>
        <dbReference type="ARBA" id="ARBA00023125"/>
    </source>
</evidence>
<dbReference type="AlphaFoldDB" id="A0A3M8CRI0"/>
<dbReference type="PROSITE" id="PS50995">
    <property type="entry name" value="HTH_MARR_2"/>
    <property type="match status" value="1"/>
</dbReference>
<dbReference type="Pfam" id="PF01047">
    <property type="entry name" value="MarR"/>
    <property type="match status" value="1"/>
</dbReference>
<protein>
    <submittedName>
        <fullName evidence="3">MarR family transcriptional regulator</fullName>
    </submittedName>
</protein>
<dbReference type="SUPFAM" id="SSF46785">
    <property type="entry name" value="Winged helix' DNA-binding domain"/>
    <property type="match status" value="1"/>
</dbReference>
<accession>A0A3M8CRI0</accession>
<dbReference type="CDD" id="cd00090">
    <property type="entry name" value="HTH_ARSR"/>
    <property type="match status" value="1"/>
</dbReference>
<reference evidence="3 4" key="1">
    <citation type="submission" date="2018-10" db="EMBL/GenBank/DDBJ databases">
        <title>Phylogenomics of Brevibacillus.</title>
        <authorList>
            <person name="Dunlap C."/>
        </authorList>
    </citation>
    <scope>NUCLEOTIDE SEQUENCE [LARGE SCALE GENOMIC DNA]</scope>
    <source>
        <strain evidence="3 4">JCM 15085</strain>
    </source>
</reference>
<evidence type="ECO:0000259" key="2">
    <source>
        <dbReference type="PROSITE" id="PS50995"/>
    </source>
</evidence>
<dbReference type="PANTHER" id="PTHR33164:SF99">
    <property type="entry name" value="MARR FAMILY REGULATORY PROTEIN"/>
    <property type="match status" value="1"/>
</dbReference>
<dbReference type="GO" id="GO:0006950">
    <property type="term" value="P:response to stress"/>
    <property type="evidence" value="ECO:0007669"/>
    <property type="project" value="TreeGrafter"/>
</dbReference>
<dbReference type="InterPro" id="IPR000835">
    <property type="entry name" value="HTH_MarR-typ"/>
</dbReference>
<dbReference type="GO" id="GO:0003700">
    <property type="term" value="F:DNA-binding transcription factor activity"/>
    <property type="evidence" value="ECO:0007669"/>
    <property type="project" value="InterPro"/>
</dbReference>
<dbReference type="PANTHER" id="PTHR33164">
    <property type="entry name" value="TRANSCRIPTIONAL REGULATOR, MARR FAMILY"/>
    <property type="match status" value="1"/>
</dbReference>
<feature type="domain" description="HTH marR-type" evidence="2">
    <location>
        <begin position="7"/>
        <end position="138"/>
    </location>
</feature>